<gene>
    <name evidence="1" type="ORF">Psi02_80110</name>
</gene>
<dbReference type="EMBL" id="BOOQ01000080">
    <property type="protein sequence ID" value="GII51587.1"/>
    <property type="molecule type" value="Genomic_DNA"/>
</dbReference>
<dbReference type="RefSeq" id="WP_203981060.1">
    <property type="nucleotide sequence ID" value="NZ_BAAAKY010000073.1"/>
</dbReference>
<dbReference type="Proteomes" id="UP000644610">
    <property type="component" value="Unassembled WGS sequence"/>
</dbReference>
<comment type="caution">
    <text evidence="1">The sequence shown here is derived from an EMBL/GenBank/DDBJ whole genome shotgun (WGS) entry which is preliminary data.</text>
</comment>
<evidence type="ECO:0000313" key="1">
    <source>
        <dbReference type="EMBL" id="GII51587.1"/>
    </source>
</evidence>
<keyword evidence="2" id="KW-1185">Reference proteome</keyword>
<dbReference type="AlphaFoldDB" id="A0A8J3UUH4"/>
<name>A0A8J3UUH4_9ACTN</name>
<proteinExistence type="predicted"/>
<protein>
    <submittedName>
        <fullName evidence="1">Uncharacterized protein</fullName>
    </submittedName>
</protein>
<accession>A0A8J3UUH4</accession>
<organism evidence="1 2">
    <name type="scientific">Planotetraspora silvatica</name>
    <dbReference type="NCBI Taxonomy" id="234614"/>
    <lineage>
        <taxon>Bacteria</taxon>
        <taxon>Bacillati</taxon>
        <taxon>Actinomycetota</taxon>
        <taxon>Actinomycetes</taxon>
        <taxon>Streptosporangiales</taxon>
        <taxon>Streptosporangiaceae</taxon>
        <taxon>Planotetraspora</taxon>
    </lineage>
</organism>
<evidence type="ECO:0000313" key="2">
    <source>
        <dbReference type="Proteomes" id="UP000644610"/>
    </source>
</evidence>
<sequence>MDISLMTYNLVARDSSHRDPQLQEIDGKVMDFLVEHVDHIQKMAESPDSAPPGTFADSEAKDIFQALHAGTADGFRASVQVLTKRLTDRMNRTTKPGLLVCLRAENDGERLAAVLKLEILEPTGATLKQLDSGELRLSAVTDMLEKPGDLQKGVLVTSKLPADTAICIDKLHRASKYFSEAMGIVLYPRPKEAMSAFYSAVEQCAPELMGAIVTALPKLEPGPPQHVIPELAKHVSGMEARLQTELISRLERAPHPVTRIDTTRSITRTINADEIIVKGPVEAMQQAVEITEKAEGGWRIVIELAGKPNVSYR</sequence>
<reference evidence="1" key="1">
    <citation type="submission" date="2021-01" db="EMBL/GenBank/DDBJ databases">
        <title>Whole genome shotgun sequence of Planotetraspora silvatica NBRC 100141.</title>
        <authorList>
            <person name="Komaki H."/>
            <person name="Tamura T."/>
        </authorList>
    </citation>
    <scope>NUCLEOTIDE SEQUENCE</scope>
    <source>
        <strain evidence="1">NBRC 100141</strain>
    </source>
</reference>